<evidence type="ECO:0000313" key="14">
    <source>
        <dbReference type="EMBL" id="CAA7042285.1"/>
    </source>
</evidence>
<keyword evidence="10" id="KW-0119">Carbohydrate metabolism</keyword>
<dbReference type="PANTHER" id="PTHR13398">
    <property type="entry name" value="GDP-FUCOSE PROTEIN O-FUCOSYLTRANSFERASE 2"/>
    <property type="match status" value="1"/>
</dbReference>
<feature type="region of interest" description="Disordered" evidence="12">
    <location>
        <begin position="1"/>
        <end position="41"/>
    </location>
</feature>
<keyword evidence="6 13" id="KW-1133">Transmembrane helix</keyword>
<comment type="caution">
    <text evidence="14">The sequence shown here is derived from an EMBL/GenBank/DDBJ whole genome shotgun (WGS) entry which is preliminary data.</text>
</comment>
<feature type="compositionally biased region" description="Basic and acidic residues" evidence="12">
    <location>
        <begin position="1"/>
        <end position="14"/>
    </location>
</feature>
<gene>
    <name evidence="14" type="ORF">MERR_LOCUS29520</name>
</gene>
<dbReference type="GO" id="GO:0016020">
    <property type="term" value="C:membrane"/>
    <property type="evidence" value="ECO:0007669"/>
    <property type="project" value="UniProtKB-SubCell"/>
</dbReference>
<evidence type="ECO:0000256" key="3">
    <source>
        <dbReference type="ARBA" id="ARBA00022676"/>
    </source>
</evidence>
<dbReference type="GO" id="GO:0046922">
    <property type="term" value="F:peptide-O-fucosyltransferase activity"/>
    <property type="evidence" value="ECO:0007669"/>
    <property type="project" value="InterPro"/>
</dbReference>
<dbReference type="OrthoDB" id="422368at2759"/>
<evidence type="ECO:0000256" key="13">
    <source>
        <dbReference type="SAM" id="Phobius"/>
    </source>
</evidence>
<protein>
    <recommendedName>
        <fullName evidence="11">O-fucosyltransferase family protein</fullName>
    </recommendedName>
</protein>
<feature type="transmembrane region" description="Helical" evidence="13">
    <location>
        <begin position="62"/>
        <end position="80"/>
    </location>
</feature>
<organism evidence="14 15">
    <name type="scientific">Microthlaspi erraticum</name>
    <dbReference type="NCBI Taxonomy" id="1685480"/>
    <lineage>
        <taxon>Eukaryota</taxon>
        <taxon>Viridiplantae</taxon>
        <taxon>Streptophyta</taxon>
        <taxon>Embryophyta</taxon>
        <taxon>Tracheophyta</taxon>
        <taxon>Spermatophyta</taxon>
        <taxon>Magnoliopsida</taxon>
        <taxon>eudicotyledons</taxon>
        <taxon>Gunneridae</taxon>
        <taxon>Pentapetalae</taxon>
        <taxon>rosids</taxon>
        <taxon>malvids</taxon>
        <taxon>Brassicales</taxon>
        <taxon>Brassicaceae</taxon>
        <taxon>Coluteocarpeae</taxon>
        <taxon>Microthlaspi</taxon>
    </lineage>
</organism>
<dbReference type="Gene3D" id="3.40.50.11350">
    <property type="match status" value="1"/>
</dbReference>
<keyword evidence="7 13" id="KW-0472">Membrane</keyword>
<reference evidence="14" key="1">
    <citation type="submission" date="2020-01" db="EMBL/GenBank/DDBJ databases">
        <authorList>
            <person name="Mishra B."/>
        </authorList>
    </citation>
    <scope>NUCLEOTIDE SEQUENCE [LARGE SCALE GENOMIC DNA]</scope>
</reference>
<keyword evidence="9" id="KW-0294">Fucose metabolism</keyword>
<dbReference type="InterPro" id="IPR019378">
    <property type="entry name" value="GDP-Fuc_O-FucTrfase"/>
</dbReference>
<evidence type="ECO:0000256" key="10">
    <source>
        <dbReference type="ARBA" id="ARBA00023277"/>
    </source>
</evidence>
<evidence type="ECO:0000256" key="4">
    <source>
        <dbReference type="ARBA" id="ARBA00022679"/>
    </source>
</evidence>
<keyword evidence="15" id="KW-1185">Reference proteome</keyword>
<evidence type="ECO:0000256" key="8">
    <source>
        <dbReference type="ARBA" id="ARBA00023180"/>
    </source>
</evidence>
<keyword evidence="8" id="KW-0325">Glycoprotein</keyword>
<comment type="subcellular location">
    <subcellularLocation>
        <location evidence="1">Membrane</location>
        <topology evidence="1">Single-pass membrane protein</topology>
    </subcellularLocation>
</comment>
<evidence type="ECO:0000256" key="9">
    <source>
        <dbReference type="ARBA" id="ARBA00023253"/>
    </source>
</evidence>
<comment type="similarity">
    <text evidence="2">Belongs to the glycosyltransferase GT106 family.</text>
</comment>
<evidence type="ECO:0000256" key="5">
    <source>
        <dbReference type="ARBA" id="ARBA00022692"/>
    </source>
</evidence>
<dbReference type="AlphaFoldDB" id="A0A6D2JR50"/>
<keyword evidence="5 13" id="KW-0812">Transmembrane</keyword>
<evidence type="ECO:0000256" key="12">
    <source>
        <dbReference type="SAM" id="MobiDB-lite"/>
    </source>
</evidence>
<evidence type="ECO:0000256" key="2">
    <source>
        <dbReference type="ARBA" id="ARBA00007737"/>
    </source>
</evidence>
<evidence type="ECO:0000256" key="11">
    <source>
        <dbReference type="ARBA" id="ARBA00030350"/>
    </source>
</evidence>
<sequence length="568" mass="64407">MEHNSSDDEEDHQHLIPQNDTRNRHREDPLSSATTTTGGTPRSTFQIDDILSRRKVPLNKRYLLAAVSLTIAIGLIFLFTDPRELFSANLSSFKSYPLSNRVKESELRALYLLRQQHLALLSLWNGTLVNPSLNQSDLGSSVLFEDVKSAVSKQISLNKEIQEVLLSPHRTRNYSGGNETDSDSGHYTSGYDRCRKVDQKLSDRRTIEWNPRPDKFLFAICLSGQMSNHLICLEKHMFFAALLDRVLVIPSSKFDYQYDKVIDIDRINTCLGRNVVVSFDQFKEKTNAKKKKLPPRIDRFICYFSLPQLCYVDDEHVKKLRGLGISIDAKLESPWSEDIKKPSKRSSEEVKRSFNSDDEVIAVGDVFYADMEQDLVLQPGGPINHKCKMLIEPSKLILLTAQRFIQTFLGKDFIALHFRRHGFLKFCNAKSPSCFYPIPQAAECIARVVERSNAPVIYLSTDAAESETGLLQSLVVVDGKIVPLVKRPQRNSAEKWDALLYRHGIEDDSQVDAMLDKTICAMSSVFIGASGSTFTEDILRLRKDWGTSSMCDEYLCGGEEPNFIAEDE</sequence>
<evidence type="ECO:0000256" key="6">
    <source>
        <dbReference type="ARBA" id="ARBA00022989"/>
    </source>
</evidence>
<dbReference type="GO" id="GO:0006004">
    <property type="term" value="P:fucose metabolic process"/>
    <property type="evidence" value="ECO:0007669"/>
    <property type="project" value="UniProtKB-KW"/>
</dbReference>
<accession>A0A6D2JR50</accession>
<dbReference type="EMBL" id="CACVBM020001265">
    <property type="protein sequence ID" value="CAA7042285.1"/>
    <property type="molecule type" value="Genomic_DNA"/>
</dbReference>
<dbReference type="Proteomes" id="UP000467841">
    <property type="component" value="Unassembled WGS sequence"/>
</dbReference>
<evidence type="ECO:0000313" key="15">
    <source>
        <dbReference type="Proteomes" id="UP000467841"/>
    </source>
</evidence>
<proteinExistence type="inferred from homology"/>
<name>A0A6D2JR50_9BRAS</name>
<keyword evidence="3" id="KW-0328">Glycosyltransferase</keyword>
<dbReference type="InterPro" id="IPR045130">
    <property type="entry name" value="OFUT2-like"/>
</dbReference>
<evidence type="ECO:0000256" key="1">
    <source>
        <dbReference type="ARBA" id="ARBA00004167"/>
    </source>
</evidence>
<dbReference type="PANTHER" id="PTHR13398:SF7">
    <property type="entry name" value="O-FUCOSYLTRANSFERASE 36"/>
    <property type="match status" value="1"/>
</dbReference>
<dbReference type="Pfam" id="PF10250">
    <property type="entry name" value="O-FucT"/>
    <property type="match status" value="1"/>
</dbReference>
<dbReference type="CDD" id="cd11296">
    <property type="entry name" value="O-FucT_like"/>
    <property type="match status" value="1"/>
</dbReference>
<dbReference type="FunFam" id="3.40.50.11350:FF:000005">
    <property type="entry name" value="O-fucosyltransferase family protein"/>
    <property type="match status" value="1"/>
</dbReference>
<keyword evidence="4" id="KW-0808">Transferase</keyword>
<evidence type="ECO:0000256" key="7">
    <source>
        <dbReference type="ARBA" id="ARBA00023136"/>
    </source>
</evidence>